<keyword evidence="2" id="KW-1185">Reference proteome</keyword>
<name>A0A8J8SXD1_HALGN</name>
<sequence length="153" mass="17920">MLTTMNNRDRDDSLILIESFVARMYDKDTARLIKENWQTLTLWHFGLVEHIRTQPQSNKSMMFQLELCVEPVEIPLFMDFANSFAKTPCSSLICNHLETARRQPVYFVELISLAYTVMPKTNAPVIDKCREELKKIPLSSWAQLIEKLHQPYI</sequence>
<reference evidence="1" key="1">
    <citation type="submission" date="2019-06" db="EMBL/GenBank/DDBJ databases">
        <authorList>
            <person name="Zheng W."/>
        </authorList>
    </citation>
    <scope>NUCLEOTIDE SEQUENCE</scope>
    <source>
        <strain evidence="1">QDHG01</strain>
    </source>
</reference>
<evidence type="ECO:0000313" key="2">
    <source>
        <dbReference type="Proteomes" id="UP000785679"/>
    </source>
</evidence>
<organism evidence="1 2">
    <name type="scientific">Halteria grandinella</name>
    <dbReference type="NCBI Taxonomy" id="5974"/>
    <lineage>
        <taxon>Eukaryota</taxon>
        <taxon>Sar</taxon>
        <taxon>Alveolata</taxon>
        <taxon>Ciliophora</taxon>
        <taxon>Intramacronucleata</taxon>
        <taxon>Spirotrichea</taxon>
        <taxon>Stichotrichia</taxon>
        <taxon>Sporadotrichida</taxon>
        <taxon>Halteriidae</taxon>
        <taxon>Halteria</taxon>
    </lineage>
</organism>
<dbReference type="EMBL" id="RRYP01017129">
    <property type="protein sequence ID" value="TNV74327.1"/>
    <property type="molecule type" value="Genomic_DNA"/>
</dbReference>
<evidence type="ECO:0000313" key="1">
    <source>
        <dbReference type="EMBL" id="TNV74327.1"/>
    </source>
</evidence>
<comment type="caution">
    <text evidence="1">The sequence shown here is derived from an EMBL/GenBank/DDBJ whole genome shotgun (WGS) entry which is preliminary data.</text>
</comment>
<protein>
    <submittedName>
        <fullName evidence="1">Uncharacterized protein</fullName>
    </submittedName>
</protein>
<dbReference type="Proteomes" id="UP000785679">
    <property type="component" value="Unassembled WGS sequence"/>
</dbReference>
<accession>A0A8J8SXD1</accession>
<gene>
    <name evidence="1" type="ORF">FGO68_gene417</name>
</gene>
<proteinExistence type="predicted"/>
<dbReference type="AlphaFoldDB" id="A0A8J8SXD1"/>